<name>A0A0G1PU87_9BACT</name>
<dbReference type="PATRIC" id="fig|1618617.3.peg.92"/>
<gene>
    <name evidence="3" type="ORF">UX48_C0006G0008</name>
</gene>
<dbReference type="GO" id="GO:0016758">
    <property type="term" value="F:hexosyltransferase activity"/>
    <property type="evidence" value="ECO:0007669"/>
    <property type="project" value="TreeGrafter"/>
</dbReference>
<dbReference type="AlphaFoldDB" id="A0A0G1PU87"/>
<protein>
    <submittedName>
        <fullName evidence="3">Teichoic acid biosynthesis protein</fullName>
    </submittedName>
</protein>
<dbReference type="NCBIfam" id="TIGR00696">
    <property type="entry name" value="wecG_tagA_cpsF"/>
    <property type="match status" value="1"/>
</dbReference>
<organism evidence="3 4">
    <name type="scientific">Candidatus Azambacteria bacterium GW2011_GWB1_46_27</name>
    <dbReference type="NCBI Taxonomy" id="1618617"/>
    <lineage>
        <taxon>Bacteria</taxon>
        <taxon>Candidatus Azamiibacteriota</taxon>
    </lineage>
</organism>
<dbReference type="Proteomes" id="UP000034067">
    <property type="component" value="Unassembled WGS sequence"/>
</dbReference>
<accession>A0A0G1PU87</accession>
<keyword evidence="1" id="KW-0328">Glycosyltransferase</keyword>
<dbReference type="EMBL" id="LCMJ01000006">
    <property type="protein sequence ID" value="KKU36386.1"/>
    <property type="molecule type" value="Genomic_DNA"/>
</dbReference>
<reference evidence="3 4" key="1">
    <citation type="journal article" date="2015" name="Nature">
        <title>rRNA introns, odd ribosomes, and small enigmatic genomes across a large radiation of phyla.</title>
        <authorList>
            <person name="Brown C.T."/>
            <person name="Hug L.A."/>
            <person name="Thomas B.C."/>
            <person name="Sharon I."/>
            <person name="Castelle C.J."/>
            <person name="Singh A."/>
            <person name="Wilkins M.J."/>
            <person name="Williams K.H."/>
            <person name="Banfield J.F."/>
        </authorList>
    </citation>
    <scope>NUCLEOTIDE SEQUENCE [LARGE SCALE GENOMIC DNA]</scope>
</reference>
<dbReference type="PANTHER" id="PTHR34136:SF1">
    <property type="entry name" value="UDP-N-ACETYL-D-MANNOSAMINURONIC ACID TRANSFERASE"/>
    <property type="match status" value="1"/>
</dbReference>
<proteinExistence type="predicted"/>
<comment type="caution">
    <text evidence="3">The sequence shown here is derived from an EMBL/GenBank/DDBJ whole genome shotgun (WGS) entry which is preliminary data.</text>
</comment>
<dbReference type="CDD" id="cd06533">
    <property type="entry name" value="Glyco_transf_WecG_TagA"/>
    <property type="match status" value="1"/>
</dbReference>
<evidence type="ECO:0000313" key="4">
    <source>
        <dbReference type="Proteomes" id="UP000034067"/>
    </source>
</evidence>
<evidence type="ECO:0000256" key="2">
    <source>
        <dbReference type="ARBA" id="ARBA00022679"/>
    </source>
</evidence>
<evidence type="ECO:0000256" key="1">
    <source>
        <dbReference type="ARBA" id="ARBA00022676"/>
    </source>
</evidence>
<dbReference type="InterPro" id="IPR004629">
    <property type="entry name" value="WecG_TagA_CpsF"/>
</dbReference>
<dbReference type="Pfam" id="PF03808">
    <property type="entry name" value="Glyco_tran_WecG"/>
    <property type="match status" value="1"/>
</dbReference>
<sequence>MKNKINILGVQVDNLTRAQALEEVERFLVSPSRHYIATPNPEFAVAAQSDEEFKEILNRADLAVPDGAGLFFAAPLFSLKERISGVDFMEKICRLAEQSDRRVFLLGGKNGAAETAILNLRKRYPALIAAFHEDHENCGEEILKFKPEVLFVALGAPKQEKWIYRNAGRFPSVKVAMGVGGAFDFLSGKIKRAPRLMRKLGLEWLWRLMMEPKRAKRIFNAVIVFPWLVIQSRIKKQVTRPQGRDGGPEGLSKA</sequence>
<keyword evidence="2" id="KW-0808">Transferase</keyword>
<dbReference type="PANTHER" id="PTHR34136">
    <property type="match status" value="1"/>
</dbReference>
<evidence type="ECO:0000313" key="3">
    <source>
        <dbReference type="EMBL" id="KKU36386.1"/>
    </source>
</evidence>